<feature type="compositionally biased region" description="Basic residues" evidence="1">
    <location>
        <begin position="66"/>
        <end position="77"/>
    </location>
</feature>
<dbReference type="Proteomes" id="UP001652700">
    <property type="component" value="Unplaced"/>
</dbReference>
<evidence type="ECO:0000313" key="3">
    <source>
        <dbReference type="Proteomes" id="UP001652700"/>
    </source>
</evidence>
<reference evidence="2" key="1">
    <citation type="submission" date="2025-05" db="UniProtKB">
        <authorList>
            <consortium name="EnsemblMetazoa"/>
        </authorList>
    </citation>
    <scope>IDENTIFICATION</scope>
</reference>
<dbReference type="RefSeq" id="XP_050505225.1">
    <property type="nucleotide sequence ID" value="XM_050649268.1"/>
</dbReference>
<protein>
    <submittedName>
        <fullName evidence="2">Uncharacterized protein</fullName>
    </submittedName>
</protein>
<feature type="region of interest" description="Disordered" evidence="1">
    <location>
        <begin position="38"/>
        <end position="93"/>
    </location>
</feature>
<feature type="compositionally biased region" description="Basic and acidic residues" evidence="1">
    <location>
        <begin position="43"/>
        <end position="65"/>
    </location>
</feature>
<keyword evidence="3" id="KW-1185">Reference proteome</keyword>
<dbReference type="EnsemblMetazoa" id="XM_050649268.1">
    <property type="protein sequence ID" value="XP_050505225.1"/>
    <property type="gene ID" value="LOC126883615"/>
</dbReference>
<accession>A0ABM5K4W1</accession>
<organism evidence="2 3">
    <name type="scientific">Diabrotica virgifera virgifera</name>
    <name type="common">western corn rootworm</name>
    <dbReference type="NCBI Taxonomy" id="50390"/>
    <lineage>
        <taxon>Eukaryota</taxon>
        <taxon>Metazoa</taxon>
        <taxon>Ecdysozoa</taxon>
        <taxon>Arthropoda</taxon>
        <taxon>Hexapoda</taxon>
        <taxon>Insecta</taxon>
        <taxon>Pterygota</taxon>
        <taxon>Neoptera</taxon>
        <taxon>Endopterygota</taxon>
        <taxon>Coleoptera</taxon>
        <taxon>Polyphaga</taxon>
        <taxon>Cucujiformia</taxon>
        <taxon>Chrysomeloidea</taxon>
        <taxon>Chrysomelidae</taxon>
        <taxon>Galerucinae</taxon>
        <taxon>Diabroticina</taxon>
        <taxon>Diabroticites</taxon>
        <taxon>Diabrotica</taxon>
    </lineage>
</organism>
<name>A0ABM5K4W1_DIAVI</name>
<sequence length="230" mass="26189">MEVSPNIYSNLPLFDNSDIDIDQNNENLTCNALNGVSKTPKAIAEKKKQNNMEPEHESEIVEKNKTKNKNKKAAKRQRPNECQEDEDSVAEMKKQLKEKDEEIKNLRNQMHQLNEKINGLQNTIINSQEKVIETIDKRFDELKNENQTTDIQINEKKSMTAIPKKKIEDTNNNIANTKNLPITPTTKTNEDFPSLPKKVGKDNSVPSTSKVSSTDDEIVIPKTYCDVSGY</sequence>
<evidence type="ECO:0000256" key="1">
    <source>
        <dbReference type="SAM" id="MobiDB-lite"/>
    </source>
</evidence>
<evidence type="ECO:0000313" key="2">
    <source>
        <dbReference type="EnsemblMetazoa" id="XP_050505225.1"/>
    </source>
</evidence>
<dbReference type="GeneID" id="126883615"/>
<feature type="region of interest" description="Disordered" evidence="1">
    <location>
        <begin position="174"/>
        <end position="214"/>
    </location>
</feature>
<proteinExistence type="predicted"/>
<feature type="compositionally biased region" description="Polar residues" evidence="1">
    <location>
        <begin position="174"/>
        <end position="187"/>
    </location>
</feature>